<dbReference type="EMBL" id="CP069450">
    <property type="protein sequence ID" value="QRO49126.1"/>
    <property type="molecule type" value="Genomic_DNA"/>
</dbReference>
<dbReference type="Proteomes" id="UP000286038">
    <property type="component" value="Unassembled WGS sequence"/>
</dbReference>
<dbReference type="AlphaFoldDB" id="A0A412WXF1"/>
<protein>
    <submittedName>
        <fullName evidence="3">DUF4190 domain-containing protein</fullName>
    </submittedName>
</protein>
<gene>
    <name evidence="3" type="ORF">DWW18_14325</name>
    <name evidence="5" type="ORF">DWZ68_17955</name>
    <name evidence="4" type="ORF">DXA50_19590</name>
    <name evidence="2" type="ORF">I6J59_14530</name>
</gene>
<dbReference type="Proteomes" id="UP000654720">
    <property type="component" value="Chromosome"/>
</dbReference>
<evidence type="ECO:0000313" key="4">
    <source>
        <dbReference type="EMBL" id="RGY11202.1"/>
    </source>
</evidence>
<evidence type="ECO:0000313" key="8">
    <source>
        <dbReference type="Proteomes" id="UP000286063"/>
    </source>
</evidence>
<evidence type="ECO:0000313" key="6">
    <source>
        <dbReference type="Proteomes" id="UP000283589"/>
    </source>
</evidence>
<feature type="transmembrane region" description="Helical" evidence="1">
    <location>
        <begin position="20"/>
        <end position="48"/>
    </location>
</feature>
<evidence type="ECO:0000313" key="3">
    <source>
        <dbReference type="EMBL" id="RGV32248.1"/>
    </source>
</evidence>
<name>A0A412WXF1_9BACT</name>
<reference evidence="2 9" key="2">
    <citation type="submission" date="2021-02" db="EMBL/GenBank/DDBJ databases">
        <title>FDA dAtabase for Regulatory Grade micrObial Sequences (FDA-ARGOS): Supporting development and validation of Infectious Disease Dx tests.</title>
        <authorList>
            <person name="Carlson P."/>
            <person name="Fischbach M."/>
            <person name="Hastie J."/>
            <person name="Bilen M."/>
            <person name="Cheng A."/>
            <person name="Tallon L."/>
            <person name="Sadzewicz L."/>
            <person name="Zhao X."/>
            <person name="Boylan J."/>
            <person name="Ott S."/>
            <person name="Bowen H."/>
            <person name="Vavikolanu K."/>
            <person name="Mehta A."/>
            <person name="Aluvathingal J."/>
            <person name="Nadendla S."/>
            <person name="Yan Y."/>
            <person name="Sichtig H."/>
        </authorList>
    </citation>
    <scope>NUCLEOTIDE SEQUENCE [LARGE SCALE GENOMIC DNA]</scope>
    <source>
        <strain evidence="2 9">FDAARGOS_1229</strain>
    </source>
</reference>
<evidence type="ECO:0000313" key="5">
    <source>
        <dbReference type="EMBL" id="RHM38267.1"/>
    </source>
</evidence>
<dbReference type="NCBIfam" id="NF040945">
    <property type="entry name" value="CCC_membrane"/>
    <property type="match status" value="1"/>
</dbReference>
<dbReference type="STRING" id="1121130.GCA_000519105_03876"/>
<dbReference type="GeneID" id="93098216"/>
<dbReference type="RefSeq" id="WP_034502958.1">
    <property type="nucleotide sequence ID" value="NZ_CABJDM010000047.1"/>
</dbReference>
<keyword evidence="1" id="KW-0812">Transmembrane</keyword>
<dbReference type="Proteomes" id="UP000283589">
    <property type="component" value="Unassembled WGS sequence"/>
</dbReference>
<proteinExistence type="predicted"/>
<dbReference type="OrthoDB" id="1099888at2"/>
<evidence type="ECO:0000256" key="1">
    <source>
        <dbReference type="SAM" id="Phobius"/>
    </source>
</evidence>
<sequence>MGDFDGERKDLPNATAALVLGALSLVFCWCYGIIGLVLGILAVVLASAPRKAYLENPERFTEVSYKNLNAGRICGIIGICIGAIILLAVILVVVFAVYTSVKPHLLDTINV</sequence>
<keyword evidence="1" id="KW-1133">Transmembrane helix</keyword>
<evidence type="ECO:0000313" key="9">
    <source>
        <dbReference type="Proteomes" id="UP000654720"/>
    </source>
</evidence>
<dbReference type="InterPro" id="IPR011655">
    <property type="entry name" value="MpPF26"/>
</dbReference>
<dbReference type="EMBL" id="QRPV01000047">
    <property type="protein sequence ID" value="RHM38267.1"/>
    <property type="molecule type" value="Genomic_DNA"/>
</dbReference>
<accession>A0A412WXF1</accession>
<keyword evidence="9" id="KW-1185">Reference proteome</keyword>
<dbReference type="Proteomes" id="UP000286063">
    <property type="component" value="Unassembled WGS sequence"/>
</dbReference>
<reference evidence="6 7" key="1">
    <citation type="submission" date="2018-08" db="EMBL/GenBank/DDBJ databases">
        <title>A genome reference for cultivated species of the human gut microbiota.</title>
        <authorList>
            <person name="Zou Y."/>
            <person name="Xue W."/>
            <person name="Luo G."/>
        </authorList>
    </citation>
    <scope>NUCLEOTIDE SEQUENCE [LARGE SCALE GENOMIC DNA]</scope>
    <source>
        <strain evidence="3 6">AF14-49</strain>
        <strain evidence="5 7">AF34-33</strain>
        <strain evidence="4 8">OF02-7</strain>
    </source>
</reference>
<organism evidence="3 6">
    <name type="scientific">Butyricimonas virosa</name>
    <dbReference type="NCBI Taxonomy" id="544645"/>
    <lineage>
        <taxon>Bacteria</taxon>
        <taxon>Pseudomonadati</taxon>
        <taxon>Bacteroidota</taxon>
        <taxon>Bacteroidia</taxon>
        <taxon>Bacteroidales</taxon>
        <taxon>Odoribacteraceae</taxon>
        <taxon>Butyricimonas</taxon>
    </lineage>
</organism>
<dbReference type="EMBL" id="QSCR01000058">
    <property type="protein sequence ID" value="RGY11202.1"/>
    <property type="molecule type" value="Genomic_DNA"/>
</dbReference>
<keyword evidence="1" id="KW-0472">Membrane</keyword>
<feature type="transmembrane region" description="Helical" evidence="1">
    <location>
        <begin position="69"/>
        <end position="98"/>
    </location>
</feature>
<dbReference type="EMBL" id="QRZA01000022">
    <property type="protein sequence ID" value="RGV32248.1"/>
    <property type="molecule type" value="Genomic_DNA"/>
</dbReference>
<dbReference type="Pfam" id="PF07666">
    <property type="entry name" value="MpPF26"/>
    <property type="match status" value="1"/>
</dbReference>
<evidence type="ECO:0000313" key="2">
    <source>
        <dbReference type="EMBL" id="QRO49126.1"/>
    </source>
</evidence>
<evidence type="ECO:0000313" key="7">
    <source>
        <dbReference type="Proteomes" id="UP000286038"/>
    </source>
</evidence>